<keyword evidence="2" id="KW-1185">Reference proteome</keyword>
<organism evidence="1 2">
    <name type="scientific">Reyranella soli</name>
    <dbReference type="NCBI Taxonomy" id="1230389"/>
    <lineage>
        <taxon>Bacteria</taxon>
        <taxon>Pseudomonadati</taxon>
        <taxon>Pseudomonadota</taxon>
        <taxon>Alphaproteobacteria</taxon>
        <taxon>Hyphomicrobiales</taxon>
        <taxon>Reyranellaceae</taxon>
        <taxon>Reyranella</taxon>
    </lineage>
</organism>
<evidence type="ECO:0000313" key="1">
    <source>
        <dbReference type="EMBL" id="GEP54234.1"/>
    </source>
</evidence>
<dbReference type="RefSeq" id="WP_170302897.1">
    <property type="nucleotide sequence ID" value="NZ_BKAJ01000027.1"/>
</dbReference>
<protein>
    <submittedName>
        <fullName evidence="1">Uncharacterized protein</fullName>
    </submittedName>
</protein>
<gene>
    <name evidence="1" type="ORF">RSO01_14000</name>
</gene>
<dbReference type="AlphaFoldDB" id="A0A512N5G1"/>
<proteinExistence type="predicted"/>
<reference evidence="1 2" key="1">
    <citation type="submission" date="2019-07" db="EMBL/GenBank/DDBJ databases">
        <title>Whole genome shotgun sequence of Reyranella soli NBRC 108950.</title>
        <authorList>
            <person name="Hosoyama A."/>
            <person name="Uohara A."/>
            <person name="Ohji S."/>
            <person name="Ichikawa N."/>
        </authorList>
    </citation>
    <scope>NUCLEOTIDE SEQUENCE [LARGE SCALE GENOMIC DNA]</scope>
    <source>
        <strain evidence="1 2">NBRC 108950</strain>
    </source>
</reference>
<accession>A0A512N5G1</accession>
<dbReference type="Proteomes" id="UP000321058">
    <property type="component" value="Unassembled WGS sequence"/>
</dbReference>
<name>A0A512N5G1_9HYPH</name>
<evidence type="ECO:0000313" key="2">
    <source>
        <dbReference type="Proteomes" id="UP000321058"/>
    </source>
</evidence>
<comment type="caution">
    <text evidence="1">The sequence shown here is derived from an EMBL/GenBank/DDBJ whole genome shotgun (WGS) entry which is preliminary data.</text>
</comment>
<dbReference type="EMBL" id="BKAJ01000027">
    <property type="protein sequence ID" value="GEP54234.1"/>
    <property type="molecule type" value="Genomic_DNA"/>
</dbReference>
<sequence length="102" mass="11346">MRGIGYRLTDMLVIAACSLTFVAVVSPWRHEPQGPPIGLIAQDLGTTPEHFQQVAEKIVPRRPAGSPPTEAQKRELAAALDVSVEQLDTVMEKYRPDRLKQR</sequence>